<dbReference type="EMBL" id="CAJOBI010274000">
    <property type="protein sequence ID" value="CAF5141556.1"/>
    <property type="molecule type" value="Genomic_DNA"/>
</dbReference>
<comment type="caution">
    <text evidence="1">The sequence shown here is derived from an EMBL/GenBank/DDBJ whole genome shotgun (WGS) entry which is preliminary data.</text>
</comment>
<reference evidence="1" key="1">
    <citation type="submission" date="2021-02" db="EMBL/GenBank/DDBJ databases">
        <authorList>
            <person name="Nowell W R."/>
        </authorList>
    </citation>
    <scope>NUCLEOTIDE SEQUENCE</scope>
</reference>
<evidence type="ECO:0000313" key="2">
    <source>
        <dbReference type="Proteomes" id="UP000676336"/>
    </source>
</evidence>
<feature type="non-terminal residue" evidence="1">
    <location>
        <position position="277"/>
    </location>
</feature>
<accession>A0A8S3FZ86</accession>
<evidence type="ECO:0000313" key="1">
    <source>
        <dbReference type="EMBL" id="CAF5141556.1"/>
    </source>
</evidence>
<feature type="non-terminal residue" evidence="1">
    <location>
        <position position="1"/>
    </location>
</feature>
<organism evidence="1 2">
    <name type="scientific">Rotaria magnacalcarata</name>
    <dbReference type="NCBI Taxonomy" id="392030"/>
    <lineage>
        <taxon>Eukaryota</taxon>
        <taxon>Metazoa</taxon>
        <taxon>Spiralia</taxon>
        <taxon>Gnathifera</taxon>
        <taxon>Rotifera</taxon>
        <taxon>Eurotatoria</taxon>
        <taxon>Bdelloidea</taxon>
        <taxon>Philodinida</taxon>
        <taxon>Philodinidae</taxon>
        <taxon>Rotaria</taxon>
    </lineage>
</organism>
<name>A0A8S3FZ86_9BILA</name>
<sequence length="277" mass="32328">THRIKNNVLLELREHVEDRIPDVSVYSIVVYANSLAKLSKLQQPIIRSHIEFLPTIYVFEDLRLGEESFADEVNQNILYVLMNDDKIEKFEDNVFQIFDHILLFENHHQADVIDILRRYSAARHPIPESTIFALENVVDIPEFSNKVLEVFENMIKNKQIVSDKILHIFVDTLYLSDNEQLREKSFQLLDTANDNQDISDEIFDILELERAALNINSRYWDSYYAIAYLLTKTKEGKKLTINGFIEINKQIDGLFLPVEKILKVLHNVSINGQIIPN</sequence>
<proteinExistence type="predicted"/>
<dbReference type="Proteomes" id="UP000676336">
    <property type="component" value="Unassembled WGS sequence"/>
</dbReference>
<gene>
    <name evidence="1" type="ORF">SMN809_LOCUS63428</name>
</gene>
<protein>
    <submittedName>
        <fullName evidence="1">Uncharacterized protein</fullName>
    </submittedName>
</protein>
<dbReference type="AlphaFoldDB" id="A0A8S3FZ86"/>